<feature type="compositionally biased region" description="Acidic residues" evidence="1">
    <location>
        <begin position="348"/>
        <end position="360"/>
    </location>
</feature>
<reference evidence="2" key="2">
    <citation type="journal article" date="2021" name="World Allergy Organ. J.">
        <title>Chromosome-level assembly of Dermatophagoides farinae genome and transcriptome reveals two novel allergens Der f 37 and Der f 39.</title>
        <authorList>
            <person name="Chen J."/>
            <person name="Cai Z."/>
            <person name="Fan D."/>
            <person name="Hu J."/>
            <person name="Hou Y."/>
            <person name="He Y."/>
            <person name="Zhang Z."/>
            <person name="Zhao Z."/>
            <person name="Gao P."/>
            <person name="Hu W."/>
            <person name="Sun J."/>
            <person name="Li J."/>
            <person name="Ji K."/>
        </authorList>
    </citation>
    <scope>NUCLEOTIDE SEQUENCE</scope>
    <source>
        <strain evidence="2">JKM2019</strain>
    </source>
</reference>
<feature type="region of interest" description="Disordered" evidence="1">
    <location>
        <begin position="320"/>
        <end position="365"/>
    </location>
</feature>
<dbReference type="AlphaFoldDB" id="A0A9D4SKC0"/>
<evidence type="ECO:0000313" key="2">
    <source>
        <dbReference type="EMBL" id="KAH7644481.1"/>
    </source>
</evidence>
<organism evidence="2">
    <name type="scientific">Dermatophagoides farinae</name>
    <name type="common">American house dust mite</name>
    <dbReference type="NCBI Taxonomy" id="6954"/>
    <lineage>
        <taxon>Eukaryota</taxon>
        <taxon>Metazoa</taxon>
        <taxon>Ecdysozoa</taxon>
        <taxon>Arthropoda</taxon>
        <taxon>Chelicerata</taxon>
        <taxon>Arachnida</taxon>
        <taxon>Acari</taxon>
        <taxon>Acariformes</taxon>
        <taxon>Sarcoptiformes</taxon>
        <taxon>Astigmata</taxon>
        <taxon>Psoroptidia</taxon>
        <taxon>Analgoidea</taxon>
        <taxon>Pyroglyphidae</taxon>
        <taxon>Dermatophagoidinae</taxon>
        <taxon>Dermatophagoides</taxon>
    </lineage>
</organism>
<dbReference type="SUPFAM" id="SSF160443">
    <property type="entry name" value="SMR domain-like"/>
    <property type="match status" value="1"/>
</dbReference>
<evidence type="ECO:0008006" key="3">
    <source>
        <dbReference type="Google" id="ProtNLM"/>
    </source>
</evidence>
<gene>
    <name evidence="2" type="ORF">HUG17_0019</name>
</gene>
<reference evidence="2" key="1">
    <citation type="submission" date="2020-06" db="EMBL/GenBank/DDBJ databases">
        <authorList>
            <person name="Ji K."/>
            <person name="Li J."/>
        </authorList>
    </citation>
    <scope>NUCLEOTIDE SEQUENCE</scope>
    <source>
        <strain evidence="2">JKM2019</strain>
        <tissue evidence="2">Whole body</tissue>
    </source>
</reference>
<dbReference type="OrthoDB" id="6512072at2759"/>
<protein>
    <recommendedName>
        <fullName evidence="3">Smr domain-containing protein</fullName>
    </recommendedName>
</protein>
<dbReference type="EMBL" id="SDOV01000001">
    <property type="protein sequence ID" value="KAH7644481.1"/>
    <property type="molecule type" value="Genomic_DNA"/>
</dbReference>
<dbReference type="Proteomes" id="UP000828236">
    <property type="component" value="Unassembled WGS sequence"/>
</dbReference>
<accession>A0A9D4SKC0</accession>
<dbReference type="InterPro" id="IPR036063">
    <property type="entry name" value="Smr_dom_sf"/>
</dbReference>
<comment type="caution">
    <text evidence="2">The sequence shown here is derived from an EMBL/GenBank/DDBJ whole genome shotgun (WGS) entry which is preliminary data.</text>
</comment>
<name>A0A9D4SKC0_DERFA</name>
<proteinExistence type="predicted"/>
<feature type="compositionally biased region" description="Low complexity" evidence="1">
    <location>
        <begin position="333"/>
        <end position="344"/>
    </location>
</feature>
<sequence>MNNKNMNLNKKNVDNITRPEYRKLQKEFSNINQQCLTDIMEHFENDYQSARKILIELYGSNIDNAAAADEDDNDSALASSIASNDNVYLPITTEFFDNLHYLFESRNDYLNISSPTTTTIREDLRMKDTIYLPINIDLAYDIYWNLINYIQNTYDHLATTTNDPNNAAADDNDDDYSYHHDDMNNVDHMSEIMETEKAIRASRQEYLQNLVRRRQEYLRKNNHQNNKMKKNVHFKIDDQALLQEWLLEKKRDFLIKHFPGVDLLKLNRLFELNFFNLNETIKDIEAFYDCKLPLYYNKSLYSEVVKKPIKIVDNMMTSKKTTMAAKKKKKESPTSIKTINLINNDSHDSDDDDDNDNDGNNDDRSINDQQQFIANIDRFLEQRHCYRLKLEHLKKKKIKFIKNGHKIIHRYHDEIRKVYQELKLLSEKIIDAYQNYDFNENIMDLHQLIMNEVRIIVPTILAAKQQQLLFNNNNADGQNNNNKLEFKIITGIGAGAIRRYLLNFIAKKKLVYRMTDGQGAFIITLYATNPIIFID</sequence>
<evidence type="ECO:0000256" key="1">
    <source>
        <dbReference type="SAM" id="MobiDB-lite"/>
    </source>
</evidence>